<keyword evidence="6" id="KW-1185">Reference proteome</keyword>
<keyword evidence="3" id="KW-0804">Transcription</keyword>
<dbReference type="PANTHER" id="PTHR40661">
    <property type="match status" value="1"/>
</dbReference>
<dbReference type="AlphaFoldDB" id="A0A1P8KL25"/>
<dbReference type="Proteomes" id="UP000186074">
    <property type="component" value="Chromosome"/>
</dbReference>
<organism evidence="5 6">
    <name type="scientific">Poseidonibacter parvus</name>
    <dbReference type="NCBI Taxonomy" id="1850254"/>
    <lineage>
        <taxon>Bacteria</taxon>
        <taxon>Pseudomonadati</taxon>
        <taxon>Campylobacterota</taxon>
        <taxon>Epsilonproteobacteria</taxon>
        <taxon>Campylobacterales</taxon>
        <taxon>Arcobacteraceae</taxon>
        <taxon>Poseidonibacter</taxon>
    </lineage>
</organism>
<feature type="domain" description="Peptidase S24/S26A/S26B/S26C" evidence="4">
    <location>
        <begin position="99"/>
        <end position="219"/>
    </location>
</feature>
<dbReference type="CDD" id="cd06529">
    <property type="entry name" value="S24_LexA-like"/>
    <property type="match status" value="1"/>
</dbReference>
<dbReference type="STRING" id="1850254.LPB137_05080"/>
<reference evidence="5 6" key="1">
    <citation type="submission" date="2017-01" db="EMBL/GenBank/DDBJ databases">
        <title>Genome sequencing of Arcobacter sp. LPB0137.</title>
        <authorList>
            <person name="Lee G.-W."/>
            <person name="Yi H."/>
        </authorList>
    </citation>
    <scope>NUCLEOTIDE SEQUENCE [LARGE SCALE GENOMIC DNA]</scope>
    <source>
        <strain evidence="5 6">LPB0137</strain>
    </source>
</reference>
<keyword evidence="1" id="KW-0805">Transcription regulation</keyword>
<dbReference type="KEGG" id="alp:LPB137_05080"/>
<dbReference type="RefSeq" id="WP_076085264.1">
    <property type="nucleotide sequence ID" value="NZ_CP019070.1"/>
</dbReference>
<dbReference type="EMBL" id="CP019070">
    <property type="protein sequence ID" value="APW65262.1"/>
    <property type="molecule type" value="Genomic_DNA"/>
</dbReference>
<dbReference type="SUPFAM" id="SSF51306">
    <property type="entry name" value="LexA/Signal peptidase"/>
    <property type="match status" value="1"/>
</dbReference>
<dbReference type="GO" id="GO:0003677">
    <property type="term" value="F:DNA binding"/>
    <property type="evidence" value="ECO:0007669"/>
    <property type="project" value="UniProtKB-KW"/>
</dbReference>
<evidence type="ECO:0000256" key="2">
    <source>
        <dbReference type="ARBA" id="ARBA00023125"/>
    </source>
</evidence>
<keyword evidence="2" id="KW-0238">DNA-binding</keyword>
<proteinExistence type="predicted"/>
<dbReference type="Gene3D" id="2.10.109.10">
    <property type="entry name" value="Umud Fragment, subunit A"/>
    <property type="match status" value="1"/>
</dbReference>
<dbReference type="InterPro" id="IPR015927">
    <property type="entry name" value="Peptidase_S24_S26A/B/C"/>
</dbReference>
<evidence type="ECO:0000256" key="3">
    <source>
        <dbReference type="ARBA" id="ARBA00023163"/>
    </source>
</evidence>
<dbReference type="InterPro" id="IPR036286">
    <property type="entry name" value="LexA/Signal_pep-like_sf"/>
</dbReference>
<protein>
    <recommendedName>
        <fullName evidence="4">Peptidase S24/S26A/S26B/S26C domain-containing protein</fullName>
    </recommendedName>
</protein>
<evidence type="ECO:0000313" key="5">
    <source>
        <dbReference type="EMBL" id="APW65262.1"/>
    </source>
</evidence>
<dbReference type="OrthoDB" id="5320637at2"/>
<evidence type="ECO:0000259" key="4">
    <source>
        <dbReference type="Pfam" id="PF00717"/>
    </source>
</evidence>
<evidence type="ECO:0000256" key="1">
    <source>
        <dbReference type="ARBA" id="ARBA00023015"/>
    </source>
</evidence>
<accession>A0A1P8KL25</accession>
<name>A0A1P8KL25_9BACT</name>
<dbReference type="Pfam" id="PF00717">
    <property type="entry name" value="Peptidase_S24"/>
    <property type="match status" value="1"/>
</dbReference>
<evidence type="ECO:0000313" key="6">
    <source>
        <dbReference type="Proteomes" id="UP000186074"/>
    </source>
</evidence>
<dbReference type="InterPro" id="IPR039418">
    <property type="entry name" value="LexA-like"/>
</dbReference>
<sequence>MISSDFNAVMNKIRIHIEQTQDNKDKKVYDADIAKALDISKEHYCRSKKESKIPLQAIINFCAKENIVINYILFDQMPDSLNQITDKIINIKYFKNINTSAGGGAINEKENFEYLGLDKDVVEQLGGKEAIKNIEALNVTGESMEPLIKDGSIIFIDKSKTIPSFRNNDIYVVNTQNGVVVKKVIFLPKYNKLQLLSCNPLFLPELHDCDDVEVLGKVVGTSE</sequence>
<gene>
    <name evidence="5" type="ORF">LPB137_05080</name>
</gene>
<dbReference type="PANTHER" id="PTHR40661:SF1">
    <property type="entry name" value="HTH CRO_C1-TYPE DOMAIN-CONTAINING PROTEIN"/>
    <property type="match status" value="1"/>
</dbReference>